<reference evidence="1 2" key="1">
    <citation type="submission" date="2017-04" db="EMBL/GenBank/DDBJ databases">
        <authorList>
            <person name="Afonso C.L."/>
            <person name="Miller P.J."/>
            <person name="Scott M.A."/>
            <person name="Spackman E."/>
            <person name="Goraichik I."/>
            <person name="Dimitrov K.M."/>
            <person name="Suarez D.L."/>
            <person name="Swayne D.E."/>
        </authorList>
    </citation>
    <scope>NUCLEOTIDE SEQUENCE [LARGE SCALE GENOMIC DNA]</scope>
    <source>
        <strain evidence="1 2">DSM 26133</strain>
    </source>
</reference>
<evidence type="ECO:0000313" key="1">
    <source>
        <dbReference type="EMBL" id="SMD34646.1"/>
    </source>
</evidence>
<dbReference type="Proteomes" id="UP000192472">
    <property type="component" value="Unassembled WGS sequence"/>
</dbReference>
<keyword evidence="2" id="KW-1185">Reference proteome</keyword>
<proteinExistence type="predicted"/>
<organism evidence="1 2">
    <name type="scientific">Reichenbachiella faecimaris</name>
    <dbReference type="NCBI Taxonomy" id="692418"/>
    <lineage>
        <taxon>Bacteria</taxon>
        <taxon>Pseudomonadati</taxon>
        <taxon>Bacteroidota</taxon>
        <taxon>Cytophagia</taxon>
        <taxon>Cytophagales</taxon>
        <taxon>Reichenbachiellaceae</taxon>
        <taxon>Reichenbachiella</taxon>
    </lineage>
</organism>
<dbReference type="RefSeq" id="WP_084372786.1">
    <property type="nucleotide sequence ID" value="NZ_FWYF01000002.1"/>
</dbReference>
<accession>A0A1W2GEH0</accession>
<evidence type="ECO:0000313" key="2">
    <source>
        <dbReference type="Proteomes" id="UP000192472"/>
    </source>
</evidence>
<sequence>MGTVISTVVYRLKKESTDPITLSVTIGQGQQAASTIHLNHVMFKSELANDFEEHVGDNTSLLKSILTLDTDILDVNPSTDETELTVRLEGGEKDVTKKFTETADHSGGVVHYHITFYLK</sequence>
<dbReference type="STRING" id="692418.SAMN04488029_2115"/>
<protein>
    <submittedName>
        <fullName evidence="1">Uncharacterized protein</fullName>
    </submittedName>
</protein>
<dbReference type="AlphaFoldDB" id="A0A1W2GEH0"/>
<dbReference type="EMBL" id="FWYF01000002">
    <property type="protein sequence ID" value="SMD34646.1"/>
    <property type="molecule type" value="Genomic_DNA"/>
</dbReference>
<gene>
    <name evidence="1" type="ORF">SAMN04488029_2115</name>
</gene>
<name>A0A1W2GEH0_REIFA</name>